<dbReference type="PANTHER" id="PTHR43547">
    <property type="entry name" value="TWO-COMPONENT HISTIDINE KINASE"/>
    <property type="match status" value="1"/>
</dbReference>
<dbReference type="PANTHER" id="PTHR43547:SF2">
    <property type="entry name" value="HYBRID SIGNAL TRANSDUCTION HISTIDINE KINASE C"/>
    <property type="match status" value="1"/>
</dbReference>
<organism evidence="3">
    <name type="scientific">marine metagenome</name>
    <dbReference type="NCBI Taxonomy" id="408172"/>
    <lineage>
        <taxon>unclassified sequences</taxon>
        <taxon>metagenomes</taxon>
        <taxon>ecological metagenomes</taxon>
    </lineage>
</organism>
<dbReference type="InterPro" id="IPR004358">
    <property type="entry name" value="Sig_transdc_His_kin-like_C"/>
</dbReference>
<dbReference type="InterPro" id="IPR003594">
    <property type="entry name" value="HATPase_dom"/>
</dbReference>
<proteinExistence type="predicted"/>
<dbReference type="PROSITE" id="PS50109">
    <property type="entry name" value="HIS_KIN"/>
    <property type="match status" value="1"/>
</dbReference>
<name>A0A381SMI0_9ZZZZ</name>
<sequence>PLSSLKSSSELLIQNNISEDSKNLLIRNMTKDIERMNILISDISNYTLTQVEIDEEAFEKFNVIVFLSDFIKSLSHNNIEIDFRSNNVSAYIVANKNKLAQVFYNIFDNSFSYSPSKSKILINTILKDENIIFHIVDQGIGIPLDFREKIFDRFYTDRVKDKDKHTGLGLSISRKIIDSFKGNINLIENNYEIYQGACFEIKLPLKG</sequence>
<dbReference type="SUPFAM" id="SSF55874">
    <property type="entry name" value="ATPase domain of HSP90 chaperone/DNA topoisomerase II/histidine kinase"/>
    <property type="match status" value="1"/>
</dbReference>
<dbReference type="SMART" id="SM00387">
    <property type="entry name" value="HATPase_c"/>
    <property type="match status" value="1"/>
</dbReference>
<evidence type="ECO:0000256" key="1">
    <source>
        <dbReference type="ARBA" id="ARBA00022553"/>
    </source>
</evidence>
<dbReference type="Pfam" id="PF02518">
    <property type="entry name" value="HATPase_c"/>
    <property type="match status" value="1"/>
</dbReference>
<dbReference type="GO" id="GO:0000155">
    <property type="term" value="F:phosphorelay sensor kinase activity"/>
    <property type="evidence" value="ECO:0007669"/>
    <property type="project" value="TreeGrafter"/>
</dbReference>
<gene>
    <name evidence="3" type="ORF">METZ01_LOCUS55357</name>
</gene>
<evidence type="ECO:0000259" key="2">
    <source>
        <dbReference type="PROSITE" id="PS50109"/>
    </source>
</evidence>
<dbReference type="EMBL" id="UINC01003011">
    <property type="protein sequence ID" value="SVA02503.1"/>
    <property type="molecule type" value="Genomic_DNA"/>
</dbReference>
<reference evidence="3" key="1">
    <citation type="submission" date="2018-05" db="EMBL/GenBank/DDBJ databases">
        <authorList>
            <person name="Lanie J.A."/>
            <person name="Ng W.-L."/>
            <person name="Kazmierczak K.M."/>
            <person name="Andrzejewski T.M."/>
            <person name="Davidsen T.M."/>
            <person name="Wayne K.J."/>
            <person name="Tettelin H."/>
            <person name="Glass J.I."/>
            <person name="Rusch D."/>
            <person name="Podicherti R."/>
            <person name="Tsui H.-C.T."/>
            <person name="Winkler M.E."/>
        </authorList>
    </citation>
    <scope>NUCLEOTIDE SEQUENCE</scope>
</reference>
<dbReference type="PRINTS" id="PR00344">
    <property type="entry name" value="BCTRLSENSOR"/>
</dbReference>
<dbReference type="InterPro" id="IPR036890">
    <property type="entry name" value="HATPase_C_sf"/>
</dbReference>
<feature type="domain" description="Histidine kinase" evidence="2">
    <location>
        <begin position="1"/>
        <end position="207"/>
    </location>
</feature>
<evidence type="ECO:0000313" key="3">
    <source>
        <dbReference type="EMBL" id="SVA02503.1"/>
    </source>
</evidence>
<keyword evidence="1" id="KW-0597">Phosphoprotein</keyword>
<dbReference type="CDD" id="cd00075">
    <property type="entry name" value="HATPase"/>
    <property type="match status" value="1"/>
</dbReference>
<protein>
    <recommendedName>
        <fullName evidence="2">Histidine kinase domain-containing protein</fullName>
    </recommendedName>
</protein>
<dbReference type="AlphaFoldDB" id="A0A381SMI0"/>
<dbReference type="InterPro" id="IPR005467">
    <property type="entry name" value="His_kinase_dom"/>
</dbReference>
<accession>A0A381SMI0</accession>
<feature type="non-terminal residue" evidence="3">
    <location>
        <position position="1"/>
    </location>
</feature>
<dbReference type="Gene3D" id="3.30.565.10">
    <property type="entry name" value="Histidine kinase-like ATPase, C-terminal domain"/>
    <property type="match status" value="1"/>
</dbReference>